<accession>A0A328HCC8</accession>
<dbReference type="Proteomes" id="UP000249166">
    <property type="component" value="Unassembled WGS sequence"/>
</dbReference>
<sequence>MAAQLTDDELSAALSGDPSGFSAVYSIISPAVLGYFRARGVDDAEALTQDVFVDVLPKLSNVRGGHSGLRTFIFSVAHARLVDYHRRSARTPQLTEFDPLLDERRSSSAEDEVLGSLGGITSSLAMLNDDQREVLVLRIVADLSVEQVAGIMDKTPGAIKQLQRRGLIALRELVKEKDHAAS</sequence>
<dbReference type="GO" id="GO:0016987">
    <property type="term" value="F:sigma factor activity"/>
    <property type="evidence" value="ECO:0007669"/>
    <property type="project" value="UniProtKB-KW"/>
</dbReference>
<feature type="domain" description="RNA polymerase sigma-70 region 4" evidence="6">
    <location>
        <begin position="124"/>
        <end position="172"/>
    </location>
</feature>
<comment type="caution">
    <text evidence="7">The sequence shown here is derived from an EMBL/GenBank/DDBJ whole genome shotgun (WGS) entry which is preliminary data.</text>
</comment>
<evidence type="ECO:0000256" key="4">
    <source>
        <dbReference type="ARBA" id="ARBA00023125"/>
    </source>
</evidence>
<keyword evidence="4" id="KW-0238">DNA-binding</keyword>
<dbReference type="CDD" id="cd06171">
    <property type="entry name" value="Sigma70_r4"/>
    <property type="match status" value="1"/>
</dbReference>
<keyword evidence="2" id="KW-0805">Transcription regulation</keyword>
<keyword evidence="5" id="KW-0804">Transcription</keyword>
<dbReference type="PANTHER" id="PTHR43133:SF8">
    <property type="entry name" value="RNA POLYMERASE SIGMA FACTOR HI_1459-RELATED"/>
    <property type="match status" value="1"/>
</dbReference>
<dbReference type="RefSeq" id="WP_111904867.1">
    <property type="nucleotide sequence ID" value="NZ_QLNP01000096.1"/>
</dbReference>
<evidence type="ECO:0000259" key="6">
    <source>
        <dbReference type="Pfam" id="PF04545"/>
    </source>
</evidence>
<dbReference type="InterPro" id="IPR013325">
    <property type="entry name" value="RNA_pol_sigma_r2"/>
</dbReference>
<organism evidence="7 8">
    <name type="scientific">Arthrobacter globiformis</name>
    <dbReference type="NCBI Taxonomy" id="1665"/>
    <lineage>
        <taxon>Bacteria</taxon>
        <taxon>Bacillati</taxon>
        <taxon>Actinomycetota</taxon>
        <taxon>Actinomycetes</taxon>
        <taxon>Micrococcales</taxon>
        <taxon>Micrococcaceae</taxon>
        <taxon>Arthrobacter</taxon>
    </lineage>
</organism>
<dbReference type="OrthoDB" id="5501064at2"/>
<dbReference type="InterPro" id="IPR013324">
    <property type="entry name" value="RNA_pol_sigma_r3/r4-like"/>
</dbReference>
<dbReference type="AlphaFoldDB" id="A0A328HCC8"/>
<dbReference type="SUPFAM" id="SSF88659">
    <property type="entry name" value="Sigma3 and sigma4 domains of RNA polymerase sigma factors"/>
    <property type="match status" value="1"/>
</dbReference>
<keyword evidence="3" id="KW-0731">Sigma factor</keyword>
<name>A0A328HCC8_ARTGO</name>
<evidence type="ECO:0000313" key="7">
    <source>
        <dbReference type="EMBL" id="RAM36247.1"/>
    </source>
</evidence>
<protein>
    <submittedName>
        <fullName evidence="7">Sigma-70 family RNA polymerase sigma factor</fullName>
    </submittedName>
</protein>
<dbReference type="GO" id="GO:0003677">
    <property type="term" value="F:DNA binding"/>
    <property type="evidence" value="ECO:0007669"/>
    <property type="project" value="UniProtKB-KW"/>
</dbReference>
<dbReference type="SUPFAM" id="SSF88946">
    <property type="entry name" value="Sigma2 domain of RNA polymerase sigma factors"/>
    <property type="match status" value="1"/>
</dbReference>
<proteinExistence type="inferred from homology"/>
<evidence type="ECO:0000256" key="3">
    <source>
        <dbReference type="ARBA" id="ARBA00023082"/>
    </source>
</evidence>
<gene>
    <name evidence="7" type="ORF">DBZ45_16000</name>
</gene>
<evidence type="ECO:0000256" key="2">
    <source>
        <dbReference type="ARBA" id="ARBA00023015"/>
    </source>
</evidence>
<comment type="similarity">
    <text evidence="1">Belongs to the sigma-70 factor family. ECF subfamily.</text>
</comment>
<dbReference type="NCBIfam" id="TIGR02937">
    <property type="entry name" value="sigma70-ECF"/>
    <property type="match status" value="1"/>
</dbReference>
<dbReference type="InterPro" id="IPR039425">
    <property type="entry name" value="RNA_pol_sigma-70-like"/>
</dbReference>
<dbReference type="InterPro" id="IPR036388">
    <property type="entry name" value="WH-like_DNA-bd_sf"/>
</dbReference>
<evidence type="ECO:0000256" key="1">
    <source>
        <dbReference type="ARBA" id="ARBA00010641"/>
    </source>
</evidence>
<reference evidence="7 8" key="1">
    <citation type="submission" date="2018-04" db="EMBL/GenBank/DDBJ databases">
        <title>Bacteria isolated from cave deposits of Manipur.</title>
        <authorList>
            <person name="Sahoo D."/>
            <person name="Sarangthem I."/>
            <person name="Nandeibam J."/>
        </authorList>
    </citation>
    <scope>NUCLEOTIDE SEQUENCE [LARGE SCALE GENOMIC DNA]</scope>
    <source>
        <strain evidence="8">mrc11</strain>
    </source>
</reference>
<dbReference type="Pfam" id="PF04545">
    <property type="entry name" value="Sigma70_r4"/>
    <property type="match status" value="1"/>
</dbReference>
<dbReference type="PANTHER" id="PTHR43133">
    <property type="entry name" value="RNA POLYMERASE ECF-TYPE SIGMA FACTO"/>
    <property type="match status" value="1"/>
</dbReference>
<dbReference type="Gene3D" id="1.10.1740.10">
    <property type="match status" value="1"/>
</dbReference>
<dbReference type="InterPro" id="IPR014284">
    <property type="entry name" value="RNA_pol_sigma-70_dom"/>
</dbReference>
<evidence type="ECO:0000256" key="5">
    <source>
        <dbReference type="ARBA" id="ARBA00023163"/>
    </source>
</evidence>
<dbReference type="GO" id="GO:0006352">
    <property type="term" value="P:DNA-templated transcription initiation"/>
    <property type="evidence" value="ECO:0007669"/>
    <property type="project" value="InterPro"/>
</dbReference>
<dbReference type="InterPro" id="IPR007630">
    <property type="entry name" value="RNA_pol_sigma70_r4"/>
</dbReference>
<dbReference type="EMBL" id="QLNP01000096">
    <property type="protein sequence ID" value="RAM36247.1"/>
    <property type="molecule type" value="Genomic_DNA"/>
</dbReference>
<dbReference type="Gene3D" id="1.10.10.10">
    <property type="entry name" value="Winged helix-like DNA-binding domain superfamily/Winged helix DNA-binding domain"/>
    <property type="match status" value="1"/>
</dbReference>
<evidence type="ECO:0000313" key="8">
    <source>
        <dbReference type="Proteomes" id="UP000249166"/>
    </source>
</evidence>